<evidence type="ECO:0000313" key="7">
    <source>
        <dbReference type="EMBL" id="ODS30993.1"/>
    </source>
</evidence>
<dbReference type="PROSITE" id="PS00667">
    <property type="entry name" value="COMPLEX1_ND1_1"/>
    <property type="match status" value="1"/>
</dbReference>
<dbReference type="InterPro" id="IPR018086">
    <property type="entry name" value="NADH_UbQ_OxRdtase_su1_CS"/>
</dbReference>
<keyword evidence="5" id="KW-1278">Translocase</keyword>
<dbReference type="GO" id="GO:0005886">
    <property type="term" value="C:plasma membrane"/>
    <property type="evidence" value="ECO:0007669"/>
    <property type="project" value="UniProtKB-SubCell"/>
</dbReference>
<dbReference type="GO" id="GO:0003954">
    <property type="term" value="F:NADH dehydrogenase activity"/>
    <property type="evidence" value="ECO:0007669"/>
    <property type="project" value="TreeGrafter"/>
</dbReference>
<accession>A0A1E3X5Q0</accession>
<evidence type="ECO:0000256" key="2">
    <source>
        <dbReference type="ARBA" id="ARBA00022692"/>
    </source>
</evidence>
<keyword evidence="2 5" id="KW-0812">Transmembrane</keyword>
<dbReference type="EMBL" id="MAYW01000154">
    <property type="protein sequence ID" value="ODS30993.1"/>
    <property type="molecule type" value="Genomic_DNA"/>
</dbReference>
<comment type="catalytic activity">
    <reaction evidence="5">
        <text>a quinone + NADH + 5 H(+)(in) = a quinol + NAD(+) + 4 H(+)(out)</text>
        <dbReference type="Rhea" id="RHEA:57888"/>
        <dbReference type="ChEBI" id="CHEBI:15378"/>
        <dbReference type="ChEBI" id="CHEBI:24646"/>
        <dbReference type="ChEBI" id="CHEBI:57540"/>
        <dbReference type="ChEBI" id="CHEBI:57945"/>
        <dbReference type="ChEBI" id="CHEBI:132124"/>
    </reaction>
</comment>
<evidence type="ECO:0000256" key="5">
    <source>
        <dbReference type="HAMAP-Rule" id="MF_01350"/>
    </source>
</evidence>
<evidence type="ECO:0000256" key="1">
    <source>
        <dbReference type="ARBA" id="ARBA00004141"/>
    </source>
</evidence>
<name>A0A1E3X5Q0_9BACT</name>
<dbReference type="GO" id="GO:0048038">
    <property type="term" value="F:quinone binding"/>
    <property type="evidence" value="ECO:0007669"/>
    <property type="project" value="UniProtKB-KW"/>
</dbReference>
<dbReference type="PANTHER" id="PTHR11432:SF3">
    <property type="entry name" value="NADH-UBIQUINONE OXIDOREDUCTASE CHAIN 1"/>
    <property type="match status" value="1"/>
</dbReference>
<dbReference type="GO" id="GO:0016655">
    <property type="term" value="F:oxidoreductase activity, acting on NAD(P)H, quinone or similar compound as acceptor"/>
    <property type="evidence" value="ECO:0007669"/>
    <property type="project" value="UniProtKB-UniRule"/>
</dbReference>
<evidence type="ECO:0000313" key="8">
    <source>
        <dbReference type="Proteomes" id="UP000094056"/>
    </source>
</evidence>
<dbReference type="NCBIfam" id="NF004741">
    <property type="entry name" value="PRK06076.1-2"/>
    <property type="match status" value="1"/>
</dbReference>
<feature type="transmembrane region" description="Helical" evidence="5">
    <location>
        <begin position="310"/>
        <end position="328"/>
    </location>
</feature>
<evidence type="ECO:0000256" key="4">
    <source>
        <dbReference type="ARBA" id="ARBA00023136"/>
    </source>
</evidence>
<feature type="transmembrane region" description="Helical" evidence="5">
    <location>
        <begin position="240"/>
        <end position="264"/>
    </location>
</feature>
<feature type="transmembrane region" description="Helical" evidence="5">
    <location>
        <begin position="78"/>
        <end position="100"/>
    </location>
</feature>
<dbReference type="Pfam" id="PF00146">
    <property type="entry name" value="NADHdh"/>
    <property type="match status" value="1"/>
</dbReference>
<keyword evidence="4 5" id="KW-0472">Membrane</keyword>
<keyword evidence="5" id="KW-0874">Quinone</keyword>
<dbReference type="EC" id="7.1.1.-" evidence="5"/>
<keyword evidence="5 6" id="KW-0520">NAD</keyword>
<comment type="subunit">
    <text evidence="5">NDH-1 is composed of 14 different subunits. Subunits NuoA, H, J, K, L, M, N constitute the membrane sector of the complex.</text>
</comment>
<keyword evidence="3 5" id="KW-1133">Transmembrane helix</keyword>
<dbReference type="InterPro" id="IPR001694">
    <property type="entry name" value="NADH_UbQ_OxRdtase_su1/FPO"/>
</dbReference>
<dbReference type="PATRIC" id="fig|1872076.5.peg.4643"/>
<proteinExistence type="inferred from homology"/>
<organism evidence="7 8">
    <name type="scientific">Candidatus Scalindua rubra</name>
    <dbReference type="NCBI Taxonomy" id="1872076"/>
    <lineage>
        <taxon>Bacteria</taxon>
        <taxon>Pseudomonadati</taxon>
        <taxon>Planctomycetota</taxon>
        <taxon>Candidatus Brocadiia</taxon>
        <taxon>Candidatus Brocadiales</taxon>
        <taxon>Candidatus Scalinduaceae</taxon>
        <taxon>Candidatus Scalindua</taxon>
    </lineage>
</organism>
<feature type="transmembrane region" description="Helical" evidence="5">
    <location>
        <begin position="6"/>
        <end position="31"/>
    </location>
</feature>
<dbReference type="GO" id="GO:0009060">
    <property type="term" value="P:aerobic respiration"/>
    <property type="evidence" value="ECO:0007669"/>
    <property type="project" value="TreeGrafter"/>
</dbReference>
<dbReference type="Proteomes" id="UP000094056">
    <property type="component" value="Unassembled WGS sequence"/>
</dbReference>
<feature type="transmembrane region" description="Helical" evidence="5">
    <location>
        <begin position="120"/>
        <end position="141"/>
    </location>
</feature>
<sequence length="329" mass="36397">MLDAIIYTILATIKIGIVIGILLLVIAYLIWVERKVMAHMQVRLGPMRVGWHGLLQPIADGLKLIFKEDIIPTHASKVAYVLAPVIATVPALMTFAVIPFGDKISILGYSIDMVITDVNIGILYILAITSVGVYGVLMAGWSSNSKYSLLGGLRSAAQMISYELSLGLALVGVLMITQSLSLVDIVNAQSKCWFVVLQPLAFIVYAISAVAEVNRCPFDLPEAETELVAGFHTEYSSMKFALFFMAEYANIITVSAIAVTFFFGGWRGPFLPPVVWFIIKLALCIFFFIWLRSTYPRFRYDQLMKFGWKVLLPVALANILITGLVMVLL</sequence>
<feature type="transmembrane region" description="Helical" evidence="5">
    <location>
        <begin position="193"/>
        <end position="211"/>
    </location>
</feature>
<comment type="subcellular location">
    <subcellularLocation>
        <location evidence="5 6">Cell membrane</location>
        <topology evidence="5 6">Multi-pass membrane protein</topology>
    </subcellularLocation>
    <subcellularLocation>
        <location evidence="1">Membrane</location>
        <topology evidence="1">Multi-pass membrane protein</topology>
    </subcellularLocation>
</comment>
<comment type="function">
    <text evidence="5">NDH-1 shuttles electrons from NADH, via FMN and iron-sulfur (Fe-S) centers, to quinones in the respiratory chain. The immediate electron acceptor for the enzyme in this species is believed to be ubiquinone. Couples the redox reaction to proton translocation (for every two electrons transferred, four hydrogen ions are translocated across the cytoplasmic membrane), and thus conserves the redox energy in a proton gradient. This subunit may bind ubiquinone.</text>
</comment>
<comment type="similarity">
    <text evidence="5 6">Belongs to the complex I subunit 1 family.</text>
</comment>
<evidence type="ECO:0000256" key="6">
    <source>
        <dbReference type="RuleBase" id="RU000471"/>
    </source>
</evidence>
<reference evidence="7 8" key="1">
    <citation type="submission" date="2016-07" db="EMBL/GenBank/DDBJ databases">
        <title>Draft genome of Scalindua rubra, obtained from a brine-seawater interface in the Red Sea, sheds light on salt adaptation in anammox bacteria.</title>
        <authorList>
            <person name="Speth D.R."/>
            <person name="Lagkouvardos I."/>
            <person name="Wang Y."/>
            <person name="Qian P.-Y."/>
            <person name="Dutilh B.E."/>
            <person name="Jetten M.S."/>
        </authorList>
    </citation>
    <scope>NUCLEOTIDE SEQUENCE [LARGE SCALE GENOMIC DNA]</scope>
    <source>
        <strain evidence="7">BSI-1</strain>
    </source>
</reference>
<gene>
    <name evidence="5 7" type="primary">nuoH</name>
    <name evidence="7" type="ORF">SCARUB_03895</name>
</gene>
<dbReference type="AlphaFoldDB" id="A0A1E3X5Q0"/>
<evidence type="ECO:0000256" key="3">
    <source>
        <dbReference type="ARBA" id="ARBA00022989"/>
    </source>
</evidence>
<feature type="transmembrane region" description="Helical" evidence="5">
    <location>
        <begin position="162"/>
        <end position="181"/>
    </location>
</feature>
<comment type="caution">
    <text evidence="7">The sequence shown here is derived from an EMBL/GenBank/DDBJ whole genome shotgun (WGS) entry which is preliminary data.</text>
</comment>
<dbReference type="PROSITE" id="PS00668">
    <property type="entry name" value="COMPLEX1_ND1_2"/>
    <property type="match status" value="1"/>
</dbReference>
<dbReference type="PANTHER" id="PTHR11432">
    <property type="entry name" value="NADH DEHYDROGENASE SUBUNIT 1"/>
    <property type="match status" value="1"/>
</dbReference>
<dbReference type="HAMAP" id="MF_01350">
    <property type="entry name" value="NDH1_NuoH"/>
    <property type="match status" value="1"/>
</dbReference>
<keyword evidence="5" id="KW-1003">Cell membrane</keyword>
<feature type="transmembrane region" description="Helical" evidence="5">
    <location>
        <begin position="270"/>
        <end position="290"/>
    </location>
</feature>
<keyword evidence="5" id="KW-0830">Ubiquinone</keyword>
<protein>
    <recommendedName>
        <fullName evidence="5">NADH-quinone oxidoreductase subunit H</fullName>
        <ecNumber evidence="5">7.1.1.-</ecNumber>
    </recommendedName>
    <alternativeName>
        <fullName evidence="5">NADH dehydrogenase I subunit H</fullName>
    </alternativeName>
    <alternativeName>
        <fullName evidence="5">NDH-1 subunit H</fullName>
    </alternativeName>
</protein>